<evidence type="ECO:0000256" key="2">
    <source>
        <dbReference type="SAM" id="Phobius"/>
    </source>
</evidence>
<keyword evidence="2" id="KW-0812">Transmembrane</keyword>
<comment type="caution">
    <text evidence="3">The sequence shown here is derived from an EMBL/GenBank/DDBJ whole genome shotgun (WGS) entry which is preliminary data.</text>
</comment>
<feature type="region of interest" description="Disordered" evidence="1">
    <location>
        <begin position="46"/>
        <end position="83"/>
    </location>
</feature>
<evidence type="ECO:0000313" key="4">
    <source>
        <dbReference type="Proteomes" id="UP000824090"/>
    </source>
</evidence>
<dbReference type="EMBL" id="DVMP01000049">
    <property type="protein sequence ID" value="HIU25361.1"/>
    <property type="molecule type" value="Genomic_DNA"/>
</dbReference>
<feature type="transmembrane region" description="Helical" evidence="2">
    <location>
        <begin position="12"/>
        <end position="32"/>
    </location>
</feature>
<accession>A0A9D1HZC0</accession>
<dbReference type="Gene3D" id="3.30.1490.480">
    <property type="entry name" value="Endolytic murein transglycosylase"/>
    <property type="match status" value="1"/>
</dbReference>
<proteinExistence type="predicted"/>
<name>A0A9D1HZC0_9FIRM</name>
<gene>
    <name evidence="3" type="ORF">IAC50_02525</name>
</gene>
<keyword evidence="2" id="KW-1133">Transmembrane helix</keyword>
<evidence type="ECO:0000313" key="3">
    <source>
        <dbReference type="EMBL" id="HIU25361.1"/>
    </source>
</evidence>
<organism evidence="3 4">
    <name type="scientific">Candidatus Allocopromorpha excrementigallinarum</name>
    <dbReference type="NCBI Taxonomy" id="2840742"/>
    <lineage>
        <taxon>Bacteria</taxon>
        <taxon>Bacillati</taxon>
        <taxon>Bacillota</taxon>
        <taxon>Clostridia</taxon>
        <taxon>Eubacteriales</taxon>
        <taxon>Eubacteriaceae</taxon>
        <taxon>Eubacteriaceae incertae sedis</taxon>
        <taxon>Candidatus Allocopromorpha</taxon>
    </lineage>
</organism>
<dbReference type="Proteomes" id="UP000824090">
    <property type="component" value="Unassembled WGS sequence"/>
</dbReference>
<reference evidence="3" key="2">
    <citation type="journal article" date="2021" name="PeerJ">
        <title>Extensive microbial diversity within the chicken gut microbiome revealed by metagenomics and culture.</title>
        <authorList>
            <person name="Gilroy R."/>
            <person name="Ravi A."/>
            <person name="Getino M."/>
            <person name="Pursley I."/>
            <person name="Horton D.L."/>
            <person name="Alikhan N.F."/>
            <person name="Baker D."/>
            <person name="Gharbi K."/>
            <person name="Hall N."/>
            <person name="Watson M."/>
            <person name="Adriaenssens E.M."/>
            <person name="Foster-Nyarko E."/>
            <person name="Jarju S."/>
            <person name="Secka A."/>
            <person name="Antonio M."/>
            <person name="Oren A."/>
            <person name="Chaudhuri R.R."/>
            <person name="La Ragione R."/>
            <person name="Hildebrand F."/>
            <person name="Pallen M.J."/>
        </authorList>
    </citation>
    <scope>NUCLEOTIDE SEQUENCE</scope>
    <source>
        <strain evidence="3">ChiHcec3-6078</strain>
    </source>
</reference>
<protein>
    <submittedName>
        <fullName evidence="3">Endolytic transglycosylase MltG</fullName>
    </submittedName>
</protein>
<keyword evidence="2" id="KW-0472">Membrane</keyword>
<evidence type="ECO:0000256" key="1">
    <source>
        <dbReference type="SAM" id="MobiDB-lite"/>
    </source>
</evidence>
<sequence length="135" mass="14303">MNKIKDFFYDKNDIIVVLVILAVAGFIIYTRIGAIMEYPEVLAQQAAATENQESEEAQAAQSGSDSSSAAQTVTITDSDTSSSVAEKLYEAGLVSSASDFEAYISDQGASDSIQSGTFQIPSGSSDEEILNIIAE</sequence>
<reference evidence="3" key="1">
    <citation type="submission" date="2020-10" db="EMBL/GenBank/DDBJ databases">
        <authorList>
            <person name="Gilroy R."/>
        </authorList>
    </citation>
    <scope>NUCLEOTIDE SEQUENCE</scope>
    <source>
        <strain evidence="3">ChiHcec3-6078</strain>
    </source>
</reference>
<dbReference type="AlphaFoldDB" id="A0A9D1HZC0"/>